<evidence type="ECO:0000313" key="1">
    <source>
        <dbReference type="EMBL" id="MCW0953713.1"/>
    </source>
</evidence>
<proteinExistence type="predicted"/>
<sequence length="138" mass="15773">MTTAGHETELFALLANQLTSALKSMDASAIIEREKYVFEPGHERVRIDLFTYAAGKTHIYAGKKDTATLKDVYRLMMYWDGLIRDEGNVDVGYLVAARHPEVVKELIDQKNALRDEHNNPIYNFELKTWQELGIPYPG</sequence>
<reference evidence="1 2" key="1">
    <citation type="submission" date="2022-10" db="EMBL/GenBank/DDBJ databases">
        <title>Weissella fermenti sp. nov., isolated from fermented cabbage.</title>
        <authorList>
            <person name="Lee J.K."/>
            <person name="Baek J.H."/>
            <person name="Choi D.G."/>
            <person name="Kim J.M."/>
            <person name="Jeon C.O."/>
        </authorList>
    </citation>
    <scope>NUCLEOTIDE SEQUENCE [LARGE SCALE GENOMIC DNA]</scope>
    <source>
        <strain evidence="1 2">KACC 18534</strain>
    </source>
</reference>
<comment type="caution">
    <text evidence="1">The sequence shown here is derived from an EMBL/GenBank/DDBJ whole genome shotgun (WGS) entry which is preliminary data.</text>
</comment>
<organism evidence="1 2">
    <name type="scientific">Weissella ceti</name>
    <dbReference type="NCBI Taxonomy" id="759620"/>
    <lineage>
        <taxon>Bacteria</taxon>
        <taxon>Bacillati</taxon>
        <taxon>Bacillota</taxon>
        <taxon>Bacilli</taxon>
        <taxon>Lactobacillales</taxon>
        <taxon>Lactobacillaceae</taxon>
        <taxon>Weissella</taxon>
    </lineage>
</organism>
<name>A0ABT3E704_9LACO</name>
<protein>
    <submittedName>
        <fullName evidence="1">Uncharacterized protein</fullName>
    </submittedName>
</protein>
<evidence type="ECO:0000313" key="2">
    <source>
        <dbReference type="Proteomes" id="UP001526225"/>
    </source>
</evidence>
<dbReference type="Proteomes" id="UP001526225">
    <property type="component" value="Unassembled WGS sequence"/>
</dbReference>
<dbReference type="RefSeq" id="WP_213409036.1">
    <property type="nucleotide sequence ID" value="NZ_CP074441.1"/>
</dbReference>
<dbReference type="EMBL" id="JAOZFE010000008">
    <property type="protein sequence ID" value="MCW0953713.1"/>
    <property type="molecule type" value="Genomic_DNA"/>
</dbReference>
<accession>A0ABT3E704</accession>
<keyword evidence="2" id="KW-1185">Reference proteome</keyword>
<gene>
    <name evidence="1" type="ORF">OIT44_06535</name>
</gene>